<dbReference type="InterPro" id="IPR029068">
    <property type="entry name" value="Glyas_Bleomycin-R_OHBP_Dase"/>
</dbReference>
<reference evidence="3 4" key="1">
    <citation type="submission" date="2017-10" db="EMBL/GenBank/DDBJ databases">
        <title>The draft genome sequence of Williamsia sp. BULT 1.1 isolated from the semi-arid grassland soils from South Africa.</title>
        <authorList>
            <person name="Kabwe M.H."/>
            <person name="Govender N."/>
            <person name="Mutseka Lunga P."/>
            <person name="Vikram S."/>
            <person name="Makhalanyane T.P."/>
        </authorList>
    </citation>
    <scope>NUCLEOTIDE SEQUENCE [LARGE SCALE GENOMIC DNA]</scope>
    <source>
        <strain evidence="3 4">BULT 1.1</strain>
    </source>
</reference>
<dbReference type="Pfam" id="PF00903">
    <property type="entry name" value="Glyoxalase"/>
    <property type="match status" value="1"/>
</dbReference>
<dbReference type="AlphaFoldDB" id="A0A2G3PQ03"/>
<gene>
    <name evidence="3" type="ORF">CSW57_00875</name>
</gene>
<sequence length="374" mass="41198">MTVPAHTPHADLHSGDGARPGDPEDRAAAPVIKVVDLAWLEFEKPNIAQAERFAHDFGFTTVSRTADQLSLRGTWAGAPCVLIRRSHRSKFIGPAFRAAGKNDLLRLSRETGRRVYPLGDLGGAAIDLTDPSGMVIRVVAGLTDLPSLPDQDPLTFNFGGKVERVNGVQRPPREPARVQRLGHVVIETPRFRENLAWYQEMLGLIVSDFLFFPGQRDRGPTMAFMRCDRGGEPADHHSLAMTLGPMSRYIHSAYQVADLDAVAAGGAYLADRGYHHAWGIGRHIQGSQLFDYWRDPDRFMVEHFADGDMFDSTIEAGWSPMTASGLSQWGPPVTRDFLGASPDPDLVKGMVAGLRDDNEFDIHRLLGLLKVARS</sequence>
<feature type="region of interest" description="Disordered" evidence="1">
    <location>
        <begin position="1"/>
        <end position="25"/>
    </location>
</feature>
<feature type="domain" description="VOC" evidence="2">
    <location>
        <begin position="180"/>
        <end position="306"/>
    </location>
</feature>
<evidence type="ECO:0000256" key="1">
    <source>
        <dbReference type="SAM" id="MobiDB-lite"/>
    </source>
</evidence>
<dbReference type="RefSeq" id="WP_099381064.1">
    <property type="nucleotide sequence ID" value="NZ_PEBD01000004.1"/>
</dbReference>
<dbReference type="PROSITE" id="PS51819">
    <property type="entry name" value="VOC"/>
    <property type="match status" value="1"/>
</dbReference>
<accession>A0A2G3PQ03</accession>
<protein>
    <submittedName>
        <fullName evidence="3">2,3-dihydroxybiphenyl 1,2-dioxygenase</fullName>
    </submittedName>
</protein>
<feature type="compositionally biased region" description="Basic and acidic residues" evidence="1">
    <location>
        <begin position="8"/>
        <end position="25"/>
    </location>
</feature>
<keyword evidence="3" id="KW-0560">Oxidoreductase</keyword>
<dbReference type="InterPro" id="IPR037523">
    <property type="entry name" value="VOC_core"/>
</dbReference>
<name>A0A2G3PQ03_WILMA</name>
<comment type="caution">
    <text evidence="3">The sequence shown here is derived from an EMBL/GenBank/DDBJ whole genome shotgun (WGS) entry which is preliminary data.</text>
</comment>
<evidence type="ECO:0000259" key="2">
    <source>
        <dbReference type="PROSITE" id="PS51819"/>
    </source>
</evidence>
<evidence type="ECO:0000313" key="4">
    <source>
        <dbReference type="Proteomes" id="UP000225108"/>
    </source>
</evidence>
<dbReference type="EMBL" id="PEBD01000004">
    <property type="protein sequence ID" value="PHV67884.1"/>
    <property type="molecule type" value="Genomic_DNA"/>
</dbReference>
<dbReference type="SUPFAM" id="SSF54593">
    <property type="entry name" value="Glyoxalase/Bleomycin resistance protein/Dihydroxybiphenyl dioxygenase"/>
    <property type="match status" value="2"/>
</dbReference>
<evidence type="ECO:0000313" key="3">
    <source>
        <dbReference type="EMBL" id="PHV67884.1"/>
    </source>
</evidence>
<keyword evidence="3" id="KW-0223">Dioxygenase</keyword>
<dbReference type="GO" id="GO:0051213">
    <property type="term" value="F:dioxygenase activity"/>
    <property type="evidence" value="ECO:0007669"/>
    <property type="project" value="UniProtKB-KW"/>
</dbReference>
<proteinExistence type="predicted"/>
<organism evidence="3 4">
    <name type="scientific">Williamsia marianensis</name>
    <dbReference type="NCBI Taxonomy" id="85044"/>
    <lineage>
        <taxon>Bacteria</taxon>
        <taxon>Bacillati</taxon>
        <taxon>Actinomycetota</taxon>
        <taxon>Actinomycetes</taxon>
        <taxon>Mycobacteriales</taxon>
        <taxon>Nocardiaceae</taxon>
        <taxon>Williamsia</taxon>
    </lineage>
</organism>
<dbReference type="Proteomes" id="UP000225108">
    <property type="component" value="Unassembled WGS sequence"/>
</dbReference>
<dbReference type="Gene3D" id="3.10.180.10">
    <property type="entry name" value="2,3-Dihydroxybiphenyl 1,2-Dioxygenase, domain 1"/>
    <property type="match status" value="1"/>
</dbReference>
<dbReference type="InterPro" id="IPR004360">
    <property type="entry name" value="Glyas_Fos-R_dOase_dom"/>
</dbReference>